<gene>
    <name evidence="2" type="ORF">FuraDRAFT_1679</name>
</gene>
<dbReference type="Gene3D" id="3.40.190.10">
    <property type="entry name" value="Periplasmic binding protein-like II"/>
    <property type="match status" value="2"/>
</dbReference>
<dbReference type="SUPFAM" id="SSF53850">
    <property type="entry name" value="Periplasmic binding protein-like II"/>
    <property type="match status" value="1"/>
</dbReference>
<accession>B9Z2W6</accession>
<evidence type="ECO:0000313" key="3">
    <source>
        <dbReference type="Proteomes" id="UP000003165"/>
    </source>
</evidence>
<dbReference type="PANTHER" id="PTHR38834:SF3">
    <property type="entry name" value="SOLUTE-BINDING PROTEIN FAMILY 3_N-TERMINAL DOMAIN-CONTAINING PROTEIN"/>
    <property type="match status" value="1"/>
</dbReference>
<feature type="domain" description="Solute-binding protein family 3/N-terminal" evidence="1">
    <location>
        <begin position="1"/>
        <end position="209"/>
    </location>
</feature>
<organism evidence="2 3">
    <name type="scientific">Pseudogulbenkiania ferrooxidans 2002</name>
    <dbReference type="NCBI Taxonomy" id="279714"/>
    <lineage>
        <taxon>Bacteria</taxon>
        <taxon>Pseudomonadati</taxon>
        <taxon>Pseudomonadota</taxon>
        <taxon>Betaproteobacteria</taxon>
        <taxon>Neisseriales</taxon>
        <taxon>Chromobacteriaceae</taxon>
        <taxon>Pseudogulbenkiania</taxon>
    </lineage>
</organism>
<dbReference type="InterPro" id="IPR001638">
    <property type="entry name" value="Solute-binding_3/MltF_N"/>
</dbReference>
<evidence type="ECO:0000313" key="2">
    <source>
        <dbReference type="EMBL" id="EEG08919.1"/>
    </source>
</evidence>
<dbReference type="AlphaFoldDB" id="B9Z2W6"/>
<protein>
    <recommendedName>
        <fullName evidence="1">Solute-binding protein family 3/N-terminal domain-containing protein</fullName>
    </recommendedName>
</protein>
<sequence length="225" mass="24985">MSFTNNRGVPDGMAVEVVNEILRRTGQNNPIAVVPWIRGYNQLLTRPNVLLFTVGRNAERERNMTLLGPIAMSSTVLLARSEDVLALQALGSDILKREVAAYQGSIFESTARNKGFSSIRETGSSEEGARMLLAKRVDLWVEGNVAVAQTLQRLAIPPGRVARVITLDSLDLYFAFSRGTDRETILQWQAALRDMKKDGTFQAIHQRWLPGEAPPLQVMRLGLEP</sequence>
<dbReference type="EMBL" id="ACIS01000004">
    <property type="protein sequence ID" value="EEG08919.1"/>
    <property type="molecule type" value="Genomic_DNA"/>
</dbReference>
<comment type="caution">
    <text evidence="2">The sequence shown here is derived from an EMBL/GenBank/DDBJ whole genome shotgun (WGS) entry which is preliminary data.</text>
</comment>
<dbReference type="eggNOG" id="COG0834">
    <property type="taxonomic scope" value="Bacteria"/>
</dbReference>
<name>B9Z2W6_9NEIS</name>
<keyword evidence="3" id="KW-1185">Reference proteome</keyword>
<dbReference type="Proteomes" id="UP000003165">
    <property type="component" value="Unassembled WGS sequence"/>
</dbReference>
<evidence type="ECO:0000259" key="1">
    <source>
        <dbReference type="Pfam" id="PF00497"/>
    </source>
</evidence>
<dbReference type="Pfam" id="PF00497">
    <property type="entry name" value="SBP_bac_3"/>
    <property type="match status" value="1"/>
</dbReference>
<proteinExistence type="predicted"/>
<dbReference type="PANTHER" id="PTHR38834">
    <property type="entry name" value="PERIPLASMIC SUBSTRATE BINDING PROTEIN FAMILY 3"/>
    <property type="match status" value="1"/>
</dbReference>
<reference evidence="2 3" key="1">
    <citation type="submission" date="2009-02" db="EMBL/GenBank/DDBJ databases">
        <title>Sequencing of the draft genome and assembly of Lutiella nitroferrum 2002.</title>
        <authorList>
            <consortium name="US DOE Joint Genome Institute (JGI-PGF)"/>
            <person name="Lucas S."/>
            <person name="Copeland A."/>
            <person name="Lapidus A."/>
            <person name="Glavina del Rio T."/>
            <person name="Tice H."/>
            <person name="Bruce D."/>
            <person name="Goodwin L."/>
            <person name="Pitluck S."/>
            <person name="Larimer F."/>
            <person name="Land M.L."/>
            <person name="Hauser L."/>
            <person name="Coates J.D."/>
        </authorList>
    </citation>
    <scope>NUCLEOTIDE SEQUENCE [LARGE SCALE GENOMIC DNA]</scope>
    <source>
        <strain evidence="2 3">2002</strain>
    </source>
</reference>